<comment type="similarity">
    <text evidence="5">Belongs to the MGMT family.</text>
</comment>
<dbReference type="Pfam" id="PF02870">
    <property type="entry name" value="Methyltransf_1N"/>
    <property type="match status" value="1"/>
</dbReference>
<keyword evidence="12" id="KW-0227">DNA damage</keyword>
<dbReference type="GO" id="GO:0005654">
    <property type="term" value="C:nucleoplasm"/>
    <property type="evidence" value="ECO:0000318"/>
    <property type="project" value="GO_Central"/>
</dbReference>
<comment type="catalytic activity">
    <reaction evidence="1">
        <text>a 4-O-methyl-thymidine in DNA + L-cysteinyl-[protein] = a thymidine in DNA + S-methyl-L-cysteinyl-[protein]</text>
        <dbReference type="Rhea" id="RHEA:53428"/>
        <dbReference type="Rhea" id="RHEA-COMP:10131"/>
        <dbReference type="Rhea" id="RHEA-COMP:10132"/>
        <dbReference type="Rhea" id="RHEA-COMP:13555"/>
        <dbReference type="Rhea" id="RHEA-COMP:13556"/>
        <dbReference type="ChEBI" id="CHEBI:29950"/>
        <dbReference type="ChEBI" id="CHEBI:82612"/>
        <dbReference type="ChEBI" id="CHEBI:137386"/>
        <dbReference type="ChEBI" id="CHEBI:137387"/>
        <dbReference type="EC" id="2.1.1.63"/>
    </reaction>
</comment>
<dbReference type="InterPro" id="IPR001497">
    <property type="entry name" value="MethylDNA_cys_MeTrfase_AS"/>
</dbReference>
<name>A0A9J7KZX5_BRAFL</name>
<dbReference type="InterPro" id="IPR008332">
    <property type="entry name" value="MethylG_MeTrfase_N"/>
</dbReference>
<dbReference type="OMA" id="EPLAQCA"/>
<gene>
    <name evidence="23" type="primary">LOC118413660</name>
</gene>
<dbReference type="AlphaFoldDB" id="A0A9J7KZX5"/>
<comment type="catalytic activity">
    <reaction evidence="19">
        <text>a 6-O-methyl-2'-deoxyguanosine in DNA + L-cysteinyl-[protein] = S-methyl-L-cysteinyl-[protein] + a 2'-deoxyguanosine in DNA</text>
        <dbReference type="Rhea" id="RHEA:24000"/>
        <dbReference type="Rhea" id="RHEA-COMP:10131"/>
        <dbReference type="Rhea" id="RHEA-COMP:10132"/>
        <dbReference type="Rhea" id="RHEA-COMP:11367"/>
        <dbReference type="Rhea" id="RHEA-COMP:11368"/>
        <dbReference type="ChEBI" id="CHEBI:29950"/>
        <dbReference type="ChEBI" id="CHEBI:82612"/>
        <dbReference type="ChEBI" id="CHEBI:85445"/>
        <dbReference type="ChEBI" id="CHEBI:85448"/>
        <dbReference type="EC" id="2.1.1.63"/>
    </reaction>
</comment>
<evidence type="ECO:0000256" key="10">
    <source>
        <dbReference type="ARBA" id="ARBA00022679"/>
    </source>
</evidence>
<dbReference type="InterPro" id="IPR036217">
    <property type="entry name" value="MethylDNA_cys_MeTrfase_DNAb"/>
</dbReference>
<keyword evidence="9" id="KW-0489">Methyltransferase</keyword>
<evidence type="ECO:0000256" key="3">
    <source>
        <dbReference type="ARBA" id="ARBA00003317"/>
    </source>
</evidence>
<dbReference type="InterPro" id="IPR014048">
    <property type="entry name" value="MethylDNA_cys_MeTrfase_DNA-bd"/>
</dbReference>
<keyword evidence="10" id="KW-0808">Transferase</keyword>
<dbReference type="GO" id="GO:0006281">
    <property type="term" value="P:DNA repair"/>
    <property type="evidence" value="ECO:0000318"/>
    <property type="project" value="GO_Central"/>
</dbReference>
<dbReference type="Proteomes" id="UP000001554">
    <property type="component" value="Chromosome 4"/>
</dbReference>
<keyword evidence="11" id="KW-0479">Metal-binding</keyword>
<dbReference type="InterPro" id="IPR036388">
    <property type="entry name" value="WH-like_DNA-bd_sf"/>
</dbReference>
<comment type="cofactor">
    <cofactor evidence="2">
        <name>Zn(2+)</name>
        <dbReference type="ChEBI" id="CHEBI:29105"/>
    </cofactor>
</comment>
<dbReference type="RefSeq" id="XP_035673080.1">
    <property type="nucleotide sequence ID" value="XM_035817187.1"/>
</dbReference>
<dbReference type="FunFam" id="1.10.10.10:FF:000214">
    <property type="entry name" value="Methylated-DNA--protein-cysteine methyltransferase"/>
    <property type="match status" value="1"/>
</dbReference>
<evidence type="ECO:0000259" key="20">
    <source>
        <dbReference type="Pfam" id="PF01035"/>
    </source>
</evidence>
<evidence type="ECO:0000256" key="18">
    <source>
        <dbReference type="ARBA" id="ARBA00031621"/>
    </source>
</evidence>
<reference evidence="23" key="2">
    <citation type="submission" date="2025-08" db="UniProtKB">
        <authorList>
            <consortium name="RefSeq"/>
        </authorList>
    </citation>
    <scope>IDENTIFICATION</scope>
    <source>
        <strain evidence="23">S238N-H82</strain>
        <tissue evidence="23">Testes</tissue>
    </source>
</reference>
<evidence type="ECO:0000256" key="8">
    <source>
        <dbReference type="ARBA" id="ARBA00022553"/>
    </source>
</evidence>
<dbReference type="GO" id="GO:0003908">
    <property type="term" value="F:methylated-DNA-[protein]-cysteine S-methyltransferase activity"/>
    <property type="evidence" value="ECO:0000318"/>
    <property type="project" value="GO_Central"/>
</dbReference>
<evidence type="ECO:0000259" key="21">
    <source>
        <dbReference type="Pfam" id="PF02870"/>
    </source>
</evidence>
<evidence type="ECO:0000256" key="13">
    <source>
        <dbReference type="ARBA" id="ARBA00022833"/>
    </source>
</evidence>
<dbReference type="OrthoDB" id="1907495at2759"/>
<evidence type="ECO:0000256" key="5">
    <source>
        <dbReference type="ARBA" id="ARBA00008711"/>
    </source>
</evidence>
<dbReference type="PROSITE" id="PS51257">
    <property type="entry name" value="PROKAR_LIPOPROTEIN"/>
    <property type="match status" value="1"/>
</dbReference>
<feature type="domain" description="Methylguanine DNA methyltransferase ribonuclease-like" evidence="21">
    <location>
        <begin position="10"/>
        <end position="74"/>
    </location>
</feature>
<sequence>MECKLLTARLMSPIGQITIASCTRGVHKVDLQEPKDFSPDGRHKVDFVDGATEEQVNKCEPLAKCVDWIKAYFKDASSVRGLDLPPLHITKYKEGSFTAAVLHNLATKVDVGETVSYGQLAAMTGNARASRAVGGAMRANQTPLLVPCHRVVNSNGSVGNFMSGRGNVLKAWLLEHEAREER</sequence>
<keyword evidence="13" id="KW-0862">Zinc</keyword>
<evidence type="ECO:0000256" key="12">
    <source>
        <dbReference type="ARBA" id="ARBA00022763"/>
    </source>
</evidence>
<dbReference type="Gene3D" id="3.30.160.70">
    <property type="entry name" value="Methylated DNA-protein cysteine methyltransferase domain"/>
    <property type="match status" value="1"/>
</dbReference>
<comment type="subcellular location">
    <subcellularLocation>
        <location evidence="4">Nucleus</location>
    </subcellularLocation>
</comment>
<evidence type="ECO:0000256" key="9">
    <source>
        <dbReference type="ARBA" id="ARBA00022603"/>
    </source>
</evidence>
<comment type="function">
    <text evidence="3">Involved in the cellular defense against the biological effects of O6-methylguanine (O6-MeG) and O4-methylthymine (O4-MeT) in DNA. Repairs the methylated nucleobase in DNA by stoichiometrically transferring the methyl group to a cysteine residue in the enzyme. This is a suicide reaction: the enzyme is irreversibly inactivated.</text>
</comment>
<dbReference type="NCBIfam" id="TIGR00589">
    <property type="entry name" value="ogt"/>
    <property type="match status" value="1"/>
</dbReference>
<keyword evidence="14" id="KW-0238">DNA-binding</keyword>
<evidence type="ECO:0000313" key="23">
    <source>
        <dbReference type="RefSeq" id="XP_035673080.1"/>
    </source>
</evidence>
<evidence type="ECO:0000256" key="14">
    <source>
        <dbReference type="ARBA" id="ARBA00023125"/>
    </source>
</evidence>
<feature type="domain" description="Methylated-DNA-[protein]-cysteine S-methyltransferase DNA binding" evidence="20">
    <location>
        <begin position="97"/>
        <end position="178"/>
    </location>
</feature>
<evidence type="ECO:0000256" key="2">
    <source>
        <dbReference type="ARBA" id="ARBA00001947"/>
    </source>
</evidence>
<dbReference type="GO" id="GO:0046872">
    <property type="term" value="F:metal ion binding"/>
    <property type="evidence" value="ECO:0007669"/>
    <property type="project" value="UniProtKB-KW"/>
</dbReference>
<dbReference type="Pfam" id="PF01035">
    <property type="entry name" value="DNA_binding_1"/>
    <property type="match status" value="1"/>
</dbReference>
<keyword evidence="8" id="KW-0597">Phosphoprotein</keyword>
<evidence type="ECO:0000256" key="17">
    <source>
        <dbReference type="ARBA" id="ARBA00030795"/>
    </source>
</evidence>
<dbReference type="FunFam" id="3.30.160.70:FF:000001">
    <property type="entry name" value="Methylated-DNA--protein-cysteine methyltransferase"/>
    <property type="match status" value="1"/>
</dbReference>
<protein>
    <recommendedName>
        <fullName evidence="7">Methylated-DNA--protein-cysteine methyltransferase</fullName>
        <ecNumber evidence="6">2.1.1.63</ecNumber>
    </recommendedName>
    <alternativeName>
        <fullName evidence="17">6-O-methylguanine-DNA methyltransferase</fullName>
    </alternativeName>
    <alternativeName>
        <fullName evidence="18">O-6-methylguanine-DNA-alkyltransferase</fullName>
    </alternativeName>
</protein>
<evidence type="ECO:0000256" key="19">
    <source>
        <dbReference type="ARBA" id="ARBA00049348"/>
    </source>
</evidence>
<evidence type="ECO:0000256" key="1">
    <source>
        <dbReference type="ARBA" id="ARBA00001286"/>
    </source>
</evidence>
<organism evidence="22 23">
    <name type="scientific">Branchiostoma floridae</name>
    <name type="common">Florida lancelet</name>
    <name type="synonym">Amphioxus</name>
    <dbReference type="NCBI Taxonomy" id="7739"/>
    <lineage>
        <taxon>Eukaryota</taxon>
        <taxon>Metazoa</taxon>
        <taxon>Chordata</taxon>
        <taxon>Cephalochordata</taxon>
        <taxon>Leptocardii</taxon>
        <taxon>Amphioxiformes</taxon>
        <taxon>Branchiostomatidae</taxon>
        <taxon>Branchiostoma</taxon>
    </lineage>
</organism>
<evidence type="ECO:0000256" key="16">
    <source>
        <dbReference type="ARBA" id="ARBA00023242"/>
    </source>
</evidence>
<dbReference type="EC" id="2.1.1.63" evidence="6"/>
<evidence type="ECO:0000256" key="11">
    <source>
        <dbReference type="ARBA" id="ARBA00022723"/>
    </source>
</evidence>
<evidence type="ECO:0000256" key="4">
    <source>
        <dbReference type="ARBA" id="ARBA00004123"/>
    </source>
</evidence>
<evidence type="ECO:0000256" key="15">
    <source>
        <dbReference type="ARBA" id="ARBA00023204"/>
    </source>
</evidence>
<keyword evidence="16" id="KW-0539">Nucleus</keyword>
<dbReference type="PROSITE" id="PS00374">
    <property type="entry name" value="MGMT"/>
    <property type="match status" value="1"/>
</dbReference>
<dbReference type="KEGG" id="bfo:118413660"/>
<dbReference type="PANTHER" id="PTHR46460:SF1">
    <property type="entry name" value="METHYLATED-DNA--PROTEIN-CYSTEINE METHYLTRANSFERASE"/>
    <property type="match status" value="1"/>
</dbReference>
<dbReference type="SUPFAM" id="SSF46767">
    <property type="entry name" value="Methylated DNA-protein cysteine methyltransferase, C-terminal domain"/>
    <property type="match status" value="1"/>
</dbReference>
<dbReference type="GO" id="GO:0003677">
    <property type="term" value="F:DNA binding"/>
    <property type="evidence" value="ECO:0007669"/>
    <property type="project" value="UniProtKB-KW"/>
</dbReference>
<keyword evidence="22" id="KW-1185">Reference proteome</keyword>
<evidence type="ECO:0000256" key="7">
    <source>
        <dbReference type="ARBA" id="ARBA00015377"/>
    </source>
</evidence>
<dbReference type="GO" id="GO:0032259">
    <property type="term" value="P:methylation"/>
    <property type="evidence" value="ECO:0007669"/>
    <property type="project" value="UniProtKB-KW"/>
</dbReference>
<dbReference type="SUPFAM" id="SSF53155">
    <property type="entry name" value="Methylated DNA-protein cysteine methyltransferase domain"/>
    <property type="match status" value="1"/>
</dbReference>
<evidence type="ECO:0000313" key="22">
    <source>
        <dbReference type="Proteomes" id="UP000001554"/>
    </source>
</evidence>
<dbReference type="CDD" id="cd06445">
    <property type="entry name" value="ATase"/>
    <property type="match status" value="1"/>
</dbReference>
<dbReference type="InterPro" id="IPR036631">
    <property type="entry name" value="MGMT_N_sf"/>
</dbReference>
<reference evidence="22" key="1">
    <citation type="journal article" date="2020" name="Nat. Ecol. Evol.">
        <title>Deeply conserved synteny resolves early events in vertebrate evolution.</title>
        <authorList>
            <person name="Simakov O."/>
            <person name="Marletaz F."/>
            <person name="Yue J.X."/>
            <person name="O'Connell B."/>
            <person name="Jenkins J."/>
            <person name="Brandt A."/>
            <person name="Calef R."/>
            <person name="Tung C.H."/>
            <person name="Huang T.K."/>
            <person name="Schmutz J."/>
            <person name="Satoh N."/>
            <person name="Yu J.K."/>
            <person name="Putnam N.H."/>
            <person name="Green R.E."/>
            <person name="Rokhsar D.S."/>
        </authorList>
    </citation>
    <scope>NUCLEOTIDE SEQUENCE [LARGE SCALE GENOMIC DNA]</scope>
    <source>
        <strain evidence="22">S238N-H82</strain>
    </source>
</reference>
<proteinExistence type="inferred from homology"/>
<evidence type="ECO:0000256" key="6">
    <source>
        <dbReference type="ARBA" id="ARBA00011918"/>
    </source>
</evidence>
<dbReference type="GeneID" id="118413660"/>
<keyword evidence="15" id="KW-0234">DNA repair</keyword>
<accession>A0A9J7KZX5</accession>
<dbReference type="PANTHER" id="PTHR46460">
    <property type="entry name" value="METHYLATED-DNA--PROTEIN-CYSTEINE METHYLTRANSFERASE"/>
    <property type="match status" value="1"/>
</dbReference>
<dbReference type="Gene3D" id="1.10.10.10">
    <property type="entry name" value="Winged helix-like DNA-binding domain superfamily/Winged helix DNA-binding domain"/>
    <property type="match status" value="1"/>
</dbReference>